<evidence type="ECO:0000256" key="4">
    <source>
        <dbReference type="SAM" id="Coils"/>
    </source>
</evidence>
<feature type="region of interest" description="Disordered" evidence="5">
    <location>
        <begin position="1"/>
        <end position="27"/>
    </location>
</feature>
<feature type="domain" description="Type I restriction modification DNA specificity" evidence="6">
    <location>
        <begin position="239"/>
        <end position="403"/>
    </location>
</feature>
<evidence type="ECO:0000256" key="5">
    <source>
        <dbReference type="SAM" id="MobiDB-lite"/>
    </source>
</evidence>
<keyword evidence="3" id="KW-0238">DNA-binding</keyword>
<feature type="domain" description="Type I restriction modification DNA specificity" evidence="6">
    <location>
        <begin position="36"/>
        <end position="211"/>
    </location>
</feature>
<protein>
    <submittedName>
        <fullName evidence="7">Restriction endonuclease subunit S</fullName>
    </submittedName>
</protein>
<dbReference type="InterPro" id="IPR044946">
    <property type="entry name" value="Restrct_endonuc_typeI_TRD_sf"/>
</dbReference>
<evidence type="ECO:0000256" key="1">
    <source>
        <dbReference type="ARBA" id="ARBA00010923"/>
    </source>
</evidence>
<dbReference type="EMBL" id="DSBT01000146">
    <property type="protein sequence ID" value="HDP77598.1"/>
    <property type="molecule type" value="Genomic_DNA"/>
</dbReference>
<dbReference type="Gene3D" id="3.90.220.20">
    <property type="entry name" value="DNA methylase specificity domains"/>
    <property type="match status" value="2"/>
</dbReference>
<organism evidence="7">
    <name type="scientific">Mesotoga infera</name>
    <dbReference type="NCBI Taxonomy" id="1236046"/>
    <lineage>
        <taxon>Bacteria</taxon>
        <taxon>Thermotogati</taxon>
        <taxon>Thermotogota</taxon>
        <taxon>Thermotogae</taxon>
        <taxon>Kosmotogales</taxon>
        <taxon>Kosmotogaceae</taxon>
        <taxon>Mesotoga</taxon>
    </lineage>
</organism>
<sequence>MCEEQLRMDNFESVREGHSSDEIPPGYKKTEVGIIPEDWEVKRLRDCLVGQPEYGINASAVSYSENLPTYIRITDITDEGRFSSENIASVATDSYHNFLLTDGDVVFARTGASVGKYYRYRPGDGALVFAGFLIRVHPDRSKLLPQFLEAYLGTSPYWNWVRLMSARSGQPGINGKEYSILPVPVTSIAEQAAIAEVLTDVDNLIESLDNLIDKKQAIKKATMQQLLTGRTRLPGFEGEWELKQLGTFACVRSYRVFPASVNPETICIELEHIEQGTGRLCAYSKAAESESSKFLFFSGDILFGRLRPYLKKFWLAKQNGLCSTEIWPLNVSTSDILNNFLFYVVQTEQFLEASGVSYGTHMPRADWKVLRELLIAIPAIEEQRAITSILLDMDAEIEALERQRDKTKQIKQGMMQQLLTGRIRLLDKEAV</sequence>
<dbReference type="AlphaFoldDB" id="A0A7C1CUV0"/>
<evidence type="ECO:0000256" key="2">
    <source>
        <dbReference type="ARBA" id="ARBA00022747"/>
    </source>
</evidence>
<keyword evidence="2" id="KW-0680">Restriction system</keyword>
<dbReference type="InterPro" id="IPR052021">
    <property type="entry name" value="Type-I_RS_S_subunit"/>
</dbReference>
<dbReference type="CDD" id="cd16961">
    <property type="entry name" value="RMtype1_S_TRD-CR_like"/>
    <property type="match status" value="1"/>
</dbReference>
<gene>
    <name evidence="7" type="ORF">ENN47_05340</name>
</gene>
<comment type="caution">
    <text evidence="7">The sequence shown here is derived from an EMBL/GenBank/DDBJ whole genome shotgun (WGS) entry which is preliminary data.</text>
</comment>
<feature type="coiled-coil region" evidence="4">
    <location>
        <begin position="194"/>
        <end position="221"/>
    </location>
</feature>
<keyword evidence="4" id="KW-0175">Coiled coil</keyword>
<dbReference type="GO" id="GO:0003677">
    <property type="term" value="F:DNA binding"/>
    <property type="evidence" value="ECO:0007669"/>
    <property type="project" value="UniProtKB-KW"/>
</dbReference>
<dbReference type="InterPro" id="IPR000055">
    <property type="entry name" value="Restrct_endonuc_typeI_TRD"/>
</dbReference>
<dbReference type="Pfam" id="PF01420">
    <property type="entry name" value="Methylase_S"/>
    <property type="match status" value="2"/>
</dbReference>
<dbReference type="CDD" id="cd17521">
    <property type="entry name" value="RMtype1_S_Sau13435ORF2165P_TRD2-CR2_like"/>
    <property type="match status" value="1"/>
</dbReference>
<keyword evidence="7" id="KW-0540">Nuclease</keyword>
<proteinExistence type="inferred from homology"/>
<evidence type="ECO:0000313" key="7">
    <source>
        <dbReference type="EMBL" id="HDP77598.1"/>
    </source>
</evidence>
<keyword evidence="7" id="KW-0378">Hydrolase</keyword>
<feature type="coiled-coil region" evidence="4">
    <location>
        <begin position="390"/>
        <end position="417"/>
    </location>
</feature>
<reference evidence="7" key="1">
    <citation type="journal article" date="2020" name="mSystems">
        <title>Genome- and Community-Level Interaction Insights into Carbon Utilization and Element Cycling Functions of Hydrothermarchaeota in Hydrothermal Sediment.</title>
        <authorList>
            <person name="Zhou Z."/>
            <person name="Liu Y."/>
            <person name="Xu W."/>
            <person name="Pan J."/>
            <person name="Luo Z.H."/>
            <person name="Li M."/>
        </authorList>
    </citation>
    <scope>NUCLEOTIDE SEQUENCE [LARGE SCALE GENOMIC DNA]</scope>
    <source>
        <strain evidence="7">SpSt-1179</strain>
    </source>
</reference>
<keyword evidence="7" id="KW-0255">Endonuclease</keyword>
<dbReference type="SUPFAM" id="SSF116734">
    <property type="entry name" value="DNA methylase specificity domain"/>
    <property type="match status" value="2"/>
</dbReference>
<accession>A0A7C1CUV0</accession>
<name>A0A7C1CUV0_9BACT</name>
<dbReference type="GO" id="GO:0004519">
    <property type="term" value="F:endonuclease activity"/>
    <property type="evidence" value="ECO:0007669"/>
    <property type="project" value="UniProtKB-KW"/>
</dbReference>
<dbReference type="Proteomes" id="UP000886198">
    <property type="component" value="Unassembled WGS sequence"/>
</dbReference>
<comment type="similarity">
    <text evidence="1">Belongs to the type-I restriction system S methylase family.</text>
</comment>
<dbReference type="PANTHER" id="PTHR30408">
    <property type="entry name" value="TYPE-1 RESTRICTION ENZYME ECOKI SPECIFICITY PROTEIN"/>
    <property type="match status" value="1"/>
</dbReference>
<evidence type="ECO:0000259" key="6">
    <source>
        <dbReference type="Pfam" id="PF01420"/>
    </source>
</evidence>
<feature type="compositionally biased region" description="Basic and acidic residues" evidence="5">
    <location>
        <begin position="1"/>
        <end position="21"/>
    </location>
</feature>
<evidence type="ECO:0000256" key="3">
    <source>
        <dbReference type="ARBA" id="ARBA00023125"/>
    </source>
</evidence>
<dbReference type="GO" id="GO:0009307">
    <property type="term" value="P:DNA restriction-modification system"/>
    <property type="evidence" value="ECO:0007669"/>
    <property type="project" value="UniProtKB-KW"/>
</dbReference>
<dbReference type="Gene3D" id="1.10.287.1120">
    <property type="entry name" value="Bipartite methylase S protein"/>
    <property type="match status" value="1"/>
</dbReference>
<dbReference type="PANTHER" id="PTHR30408:SF12">
    <property type="entry name" value="TYPE I RESTRICTION ENZYME MJAVIII SPECIFICITY SUBUNIT"/>
    <property type="match status" value="1"/>
</dbReference>